<dbReference type="RefSeq" id="WP_167082661.1">
    <property type="nucleotide sequence ID" value="NZ_BAAADC010000001.1"/>
</dbReference>
<dbReference type="GO" id="GO:0020037">
    <property type="term" value="F:heme binding"/>
    <property type="evidence" value="ECO:0007669"/>
    <property type="project" value="TreeGrafter"/>
</dbReference>
<evidence type="ECO:0000256" key="6">
    <source>
        <dbReference type="SAM" id="Phobius"/>
    </source>
</evidence>
<dbReference type="GO" id="GO:0022904">
    <property type="term" value="P:respiratory electron transport chain"/>
    <property type="evidence" value="ECO:0007669"/>
    <property type="project" value="InterPro"/>
</dbReference>
<evidence type="ECO:0000256" key="1">
    <source>
        <dbReference type="ARBA" id="ARBA00004651"/>
    </source>
</evidence>
<comment type="caution">
    <text evidence="8">The sequence shown here is derived from an EMBL/GenBank/DDBJ whole genome shotgun (WGS) entry which is preliminary data.</text>
</comment>
<evidence type="ECO:0000259" key="7">
    <source>
        <dbReference type="Pfam" id="PF01292"/>
    </source>
</evidence>
<dbReference type="AlphaFoldDB" id="A0A846MZX4"/>
<feature type="transmembrane region" description="Helical" evidence="6">
    <location>
        <begin position="231"/>
        <end position="256"/>
    </location>
</feature>
<keyword evidence="3 6" id="KW-0812">Transmembrane</keyword>
<accession>A0A846MZX4</accession>
<dbReference type="InterPro" id="IPR016174">
    <property type="entry name" value="Di-haem_cyt_TM"/>
</dbReference>
<sequence>MKGFWAKIRGPAGPLVERHTLVVRLSHWINAGCLIVLFMSGLQIFNAHPALYWGKTSDFDHPLLSMTAEEGANGIKGVTTIGDRAFNTTGLFGASESEGMVTARGFPAWATLPGPQWLAMGRLWHFAFAWIFILNGLVFALWAVARRHLTRDLLPKGEDWRALPRDILDHLRLRFAHTARYNVLQKISYTVVIFGLGPLVLLTGLTMSPTMDAAVPGLLALFGGRQSARTIHFLCAFSFFGFFLIHIAMVILSGAWNNLRSMITGRYRVTEEDHG</sequence>
<keyword evidence="4 6" id="KW-1133">Transmembrane helix</keyword>
<feature type="domain" description="Cytochrome b561 bacterial/Ni-hydrogenase" evidence="7">
    <location>
        <begin position="18"/>
        <end position="265"/>
    </location>
</feature>
<feature type="transmembrane region" description="Helical" evidence="6">
    <location>
        <begin position="123"/>
        <end position="145"/>
    </location>
</feature>
<dbReference type="InterPro" id="IPR051542">
    <property type="entry name" value="Hydrogenase_cytochrome"/>
</dbReference>
<keyword evidence="9" id="KW-1185">Reference proteome</keyword>
<name>A0A846MZX4_9PROT</name>
<feature type="transmembrane region" description="Helical" evidence="6">
    <location>
        <begin position="21"/>
        <end position="45"/>
    </location>
</feature>
<dbReference type="Proteomes" id="UP000570514">
    <property type="component" value="Unassembled WGS sequence"/>
</dbReference>
<evidence type="ECO:0000256" key="2">
    <source>
        <dbReference type="ARBA" id="ARBA00022475"/>
    </source>
</evidence>
<dbReference type="GO" id="GO:0009055">
    <property type="term" value="F:electron transfer activity"/>
    <property type="evidence" value="ECO:0007669"/>
    <property type="project" value="InterPro"/>
</dbReference>
<dbReference type="SUPFAM" id="SSF81342">
    <property type="entry name" value="Transmembrane di-heme cytochromes"/>
    <property type="match status" value="1"/>
</dbReference>
<reference evidence="8 9" key="1">
    <citation type="submission" date="2020-03" db="EMBL/GenBank/DDBJ databases">
        <title>Genomic Encyclopedia of Type Strains, Phase IV (KMG-IV): sequencing the most valuable type-strain genomes for metagenomic binning, comparative biology and taxonomic classification.</title>
        <authorList>
            <person name="Goeker M."/>
        </authorList>
    </citation>
    <scope>NUCLEOTIDE SEQUENCE [LARGE SCALE GENOMIC DNA]</scope>
    <source>
        <strain evidence="8 9">DSM 19867</strain>
    </source>
</reference>
<dbReference type="Pfam" id="PF01292">
    <property type="entry name" value="Ni_hydr_CYTB"/>
    <property type="match status" value="1"/>
</dbReference>
<evidence type="ECO:0000313" key="9">
    <source>
        <dbReference type="Proteomes" id="UP000570514"/>
    </source>
</evidence>
<dbReference type="EMBL" id="JAASRM010000001">
    <property type="protein sequence ID" value="NIK88487.1"/>
    <property type="molecule type" value="Genomic_DNA"/>
</dbReference>
<evidence type="ECO:0000313" key="8">
    <source>
        <dbReference type="EMBL" id="NIK88487.1"/>
    </source>
</evidence>
<evidence type="ECO:0000256" key="4">
    <source>
        <dbReference type="ARBA" id="ARBA00022989"/>
    </source>
</evidence>
<keyword evidence="2" id="KW-1003">Cell membrane</keyword>
<comment type="subcellular location">
    <subcellularLocation>
        <location evidence="1">Cell membrane</location>
        <topology evidence="1">Multi-pass membrane protein</topology>
    </subcellularLocation>
</comment>
<evidence type="ECO:0000256" key="3">
    <source>
        <dbReference type="ARBA" id="ARBA00022692"/>
    </source>
</evidence>
<protein>
    <submittedName>
        <fullName evidence="8">Thiosulfate reductase cytochrome b subunit</fullName>
    </submittedName>
</protein>
<feature type="transmembrane region" description="Helical" evidence="6">
    <location>
        <begin position="187"/>
        <end position="211"/>
    </location>
</feature>
<keyword evidence="5 6" id="KW-0472">Membrane</keyword>
<dbReference type="InterPro" id="IPR011577">
    <property type="entry name" value="Cyt_b561_bac/Ni-Hgenase"/>
</dbReference>
<gene>
    <name evidence="8" type="ORF">FHS83_001805</name>
</gene>
<organism evidence="8 9">
    <name type="scientific">Rhizomicrobium palustre</name>
    <dbReference type="NCBI Taxonomy" id="189966"/>
    <lineage>
        <taxon>Bacteria</taxon>
        <taxon>Pseudomonadati</taxon>
        <taxon>Pseudomonadota</taxon>
        <taxon>Alphaproteobacteria</taxon>
        <taxon>Micropepsales</taxon>
        <taxon>Micropepsaceae</taxon>
        <taxon>Rhizomicrobium</taxon>
    </lineage>
</organism>
<proteinExistence type="predicted"/>
<dbReference type="Gene3D" id="1.20.950.20">
    <property type="entry name" value="Transmembrane di-heme cytochromes, Chain C"/>
    <property type="match status" value="1"/>
</dbReference>
<dbReference type="GO" id="GO:0005886">
    <property type="term" value="C:plasma membrane"/>
    <property type="evidence" value="ECO:0007669"/>
    <property type="project" value="UniProtKB-SubCell"/>
</dbReference>
<dbReference type="PANTHER" id="PTHR30485:SF1">
    <property type="entry name" value="CYTOCHROME YDHU-RELATED"/>
    <property type="match status" value="1"/>
</dbReference>
<dbReference type="PANTHER" id="PTHR30485">
    <property type="entry name" value="NI/FE-HYDROGENASE 1 B-TYPE CYTOCHROME SUBUNIT"/>
    <property type="match status" value="1"/>
</dbReference>
<evidence type="ECO:0000256" key="5">
    <source>
        <dbReference type="ARBA" id="ARBA00023136"/>
    </source>
</evidence>